<feature type="repeat" description="WD" evidence="5">
    <location>
        <begin position="203"/>
        <end position="237"/>
    </location>
</feature>
<feature type="compositionally biased region" description="Acidic residues" evidence="6">
    <location>
        <begin position="46"/>
        <end position="56"/>
    </location>
</feature>
<sequence>MSFFIRTGNSIKQNEKILSKQNKGKKRKGHEHSSERKSKHKKGGDEDIESDDEDEVPVAQQNSNNIAYESDENYETAQEKKLRLAKLYLEEIERKERKLRENGEVGKDDITNYLKEDLREKTHRNRKTVADTYSGYDDSGILRLSCKEQYLPITCLVVSFDNKYVYSGSKGSAIVKWSLEEGKKQKVVKHKDLKGNKKSLGIVLCLAISSDNKFLVSGSSNCEINVWNPETLAHIHTFSGHKGEVTGVAFQRNQHTLFSVSTDRCVKVWNLTEMVYVESLYGHQKKITAVDAFLSERALTSGEDNSVHLWKIVEESQLIYNANGGVDGVKFVNESFFLSCGSDGALCLWGVLKKRPLCTIHKAHGVDETNDQPHWLTSISTLINTDLVASGSCNGVVKLWKCRDDFKKLELLFDIPIKGFVNGLQFTHDGKYLVAAVGSEHKLGRWQVMKDVKNSVLVIPLCKKS</sequence>
<evidence type="ECO:0000256" key="3">
    <source>
        <dbReference type="ARBA" id="ARBA00022737"/>
    </source>
</evidence>
<dbReference type="Gene3D" id="2.130.10.10">
    <property type="entry name" value="YVTN repeat-like/Quinoprotein amine dehydrogenase"/>
    <property type="match status" value="1"/>
</dbReference>
<dbReference type="SMART" id="SM00320">
    <property type="entry name" value="WD40"/>
    <property type="match status" value="7"/>
</dbReference>
<evidence type="ECO:0000313" key="7">
    <source>
        <dbReference type="EMBL" id="KAK7865297.1"/>
    </source>
</evidence>
<dbReference type="SUPFAM" id="SSF50978">
    <property type="entry name" value="WD40 repeat-like"/>
    <property type="match status" value="1"/>
</dbReference>
<evidence type="ECO:0000256" key="2">
    <source>
        <dbReference type="ARBA" id="ARBA00022574"/>
    </source>
</evidence>
<evidence type="ECO:0000313" key="8">
    <source>
        <dbReference type="Proteomes" id="UP001378592"/>
    </source>
</evidence>
<feature type="repeat" description="WD" evidence="5">
    <location>
        <begin position="238"/>
        <end position="279"/>
    </location>
</feature>
<dbReference type="Proteomes" id="UP001378592">
    <property type="component" value="Unassembled WGS sequence"/>
</dbReference>
<dbReference type="PANTHER" id="PTHR19865">
    <property type="entry name" value="U3 SMALL NUCLEOLAR RNA INTERACTING PROTEIN 2"/>
    <property type="match status" value="1"/>
</dbReference>
<evidence type="ECO:0000256" key="4">
    <source>
        <dbReference type="ARBA" id="ARBA00023242"/>
    </source>
</evidence>
<proteinExistence type="predicted"/>
<dbReference type="FunFam" id="2.130.10.10:FF:000509">
    <property type="entry name" value="U3 small nucleolar RNA-interacting protein"/>
    <property type="match status" value="1"/>
</dbReference>
<dbReference type="PROSITE" id="PS00678">
    <property type="entry name" value="WD_REPEATS_1"/>
    <property type="match status" value="1"/>
</dbReference>
<reference evidence="7 8" key="1">
    <citation type="submission" date="2024-03" db="EMBL/GenBank/DDBJ databases">
        <title>The genome assembly and annotation of the cricket Gryllus longicercus Weissman &amp; Gray.</title>
        <authorList>
            <person name="Szrajer S."/>
            <person name="Gray D."/>
            <person name="Ylla G."/>
        </authorList>
    </citation>
    <scope>NUCLEOTIDE SEQUENCE [LARGE SCALE GENOMIC DNA]</scope>
    <source>
        <strain evidence="7">DAG 2021-001</strain>
        <tissue evidence="7">Whole body minus gut</tissue>
    </source>
</reference>
<keyword evidence="2 5" id="KW-0853">WD repeat</keyword>
<dbReference type="AlphaFoldDB" id="A0AAN9VN48"/>
<evidence type="ECO:0000256" key="5">
    <source>
        <dbReference type="PROSITE-ProRule" id="PRU00221"/>
    </source>
</evidence>
<dbReference type="PROSITE" id="PS50082">
    <property type="entry name" value="WD_REPEATS_2"/>
    <property type="match status" value="2"/>
</dbReference>
<dbReference type="InterPro" id="IPR036322">
    <property type="entry name" value="WD40_repeat_dom_sf"/>
</dbReference>
<dbReference type="GO" id="GO:0032040">
    <property type="term" value="C:small-subunit processome"/>
    <property type="evidence" value="ECO:0007669"/>
    <property type="project" value="TreeGrafter"/>
</dbReference>
<comment type="caution">
    <text evidence="7">The sequence shown here is derived from an EMBL/GenBank/DDBJ whole genome shotgun (WGS) entry which is preliminary data.</text>
</comment>
<dbReference type="PANTHER" id="PTHR19865:SF0">
    <property type="entry name" value="U3 SMALL NUCLEOLAR RNA-INTERACTING PROTEIN 2"/>
    <property type="match status" value="1"/>
</dbReference>
<dbReference type="InterPro" id="IPR039241">
    <property type="entry name" value="Rrp9-like"/>
</dbReference>
<comment type="subcellular location">
    <subcellularLocation>
        <location evidence="1">Nucleus</location>
    </subcellularLocation>
</comment>
<organism evidence="7 8">
    <name type="scientific">Gryllus longicercus</name>
    <dbReference type="NCBI Taxonomy" id="2509291"/>
    <lineage>
        <taxon>Eukaryota</taxon>
        <taxon>Metazoa</taxon>
        <taxon>Ecdysozoa</taxon>
        <taxon>Arthropoda</taxon>
        <taxon>Hexapoda</taxon>
        <taxon>Insecta</taxon>
        <taxon>Pterygota</taxon>
        <taxon>Neoptera</taxon>
        <taxon>Polyneoptera</taxon>
        <taxon>Orthoptera</taxon>
        <taxon>Ensifera</taxon>
        <taxon>Gryllidea</taxon>
        <taxon>Grylloidea</taxon>
        <taxon>Gryllidae</taxon>
        <taxon>Gryllinae</taxon>
        <taxon>Gryllus</taxon>
    </lineage>
</organism>
<feature type="region of interest" description="Disordered" evidence="6">
    <location>
        <begin position="1"/>
        <end position="74"/>
    </location>
</feature>
<accession>A0AAN9VN48</accession>
<dbReference type="InterPro" id="IPR015943">
    <property type="entry name" value="WD40/YVTN_repeat-like_dom_sf"/>
</dbReference>
<name>A0AAN9VN48_9ORTH</name>
<gene>
    <name evidence="7" type="ORF">R5R35_012590</name>
</gene>
<evidence type="ECO:0008006" key="9">
    <source>
        <dbReference type="Google" id="ProtNLM"/>
    </source>
</evidence>
<protein>
    <recommendedName>
        <fullName evidence="9">U3 small nucleolar RNA-interacting protein 2</fullName>
    </recommendedName>
</protein>
<dbReference type="PROSITE" id="PS50294">
    <property type="entry name" value="WD_REPEATS_REGION"/>
    <property type="match status" value="1"/>
</dbReference>
<evidence type="ECO:0000256" key="1">
    <source>
        <dbReference type="ARBA" id="ARBA00004123"/>
    </source>
</evidence>
<dbReference type="EMBL" id="JAZDUA010000181">
    <property type="protein sequence ID" value="KAK7865297.1"/>
    <property type="molecule type" value="Genomic_DNA"/>
</dbReference>
<evidence type="ECO:0000256" key="6">
    <source>
        <dbReference type="SAM" id="MobiDB-lite"/>
    </source>
</evidence>
<keyword evidence="8" id="KW-1185">Reference proteome</keyword>
<dbReference type="InterPro" id="IPR019775">
    <property type="entry name" value="WD40_repeat_CS"/>
</dbReference>
<keyword evidence="3" id="KW-0677">Repeat</keyword>
<keyword evidence="4" id="KW-0539">Nucleus</keyword>
<dbReference type="GO" id="GO:0034511">
    <property type="term" value="F:U3 snoRNA binding"/>
    <property type="evidence" value="ECO:0007669"/>
    <property type="project" value="InterPro"/>
</dbReference>
<dbReference type="Pfam" id="PF00400">
    <property type="entry name" value="WD40"/>
    <property type="match status" value="4"/>
</dbReference>
<dbReference type="InterPro" id="IPR001680">
    <property type="entry name" value="WD40_rpt"/>
</dbReference>